<dbReference type="EMBL" id="QGMK01000436">
    <property type="protein sequence ID" value="TVY81699.1"/>
    <property type="molecule type" value="Genomic_DNA"/>
</dbReference>
<dbReference type="SUPFAM" id="SSF51735">
    <property type="entry name" value="NAD(P)-binding Rossmann-fold domains"/>
    <property type="match status" value="1"/>
</dbReference>
<comment type="caution">
    <text evidence="2">The sequence shown here is derived from an EMBL/GenBank/DDBJ whole genome shotgun (WGS) entry which is preliminary data.</text>
</comment>
<protein>
    <submittedName>
        <fullName evidence="2">Short chain dehydrogenase sol3</fullName>
    </submittedName>
</protein>
<keyword evidence="3" id="KW-1185">Reference proteome</keyword>
<proteinExistence type="predicted"/>
<evidence type="ECO:0000313" key="2">
    <source>
        <dbReference type="EMBL" id="TVY81699.1"/>
    </source>
</evidence>
<name>A0A8T9C7G8_9HELO</name>
<dbReference type="PRINTS" id="PR00081">
    <property type="entry name" value="GDHRDH"/>
</dbReference>
<dbReference type="Gene3D" id="3.40.50.720">
    <property type="entry name" value="NAD(P)-binding Rossmann-like Domain"/>
    <property type="match status" value="1"/>
</dbReference>
<gene>
    <name evidence="2" type="primary">sol3_7</name>
    <name evidence="2" type="ORF">LSUE1_G003836</name>
</gene>
<evidence type="ECO:0000256" key="1">
    <source>
        <dbReference type="ARBA" id="ARBA00023002"/>
    </source>
</evidence>
<evidence type="ECO:0000313" key="3">
    <source>
        <dbReference type="Proteomes" id="UP000469558"/>
    </source>
</evidence>
<dbReference type="AlphaFoldDB" id="A0A8T9C7G8"/>
<dbReference type="PANTHER" id="PTHR43157:SF31">
    <property type="entry name" value="PHOSPHATIDYLINOSITOL-GLYCAN BIOSYNTHESIS CLASS F PROTEIN"/>
    <property type="match status" value="1"/>
</dbReference>
<sequence length="334" mass="37129">MSEEFLIEPKIWPFLRLFLHSQLFRTPQSPTQSFADQTVIVTGANVGLGLEAARHFYRLNCAKLILAVRTVSKGQSAKEDILQSVKHRTEADAIEVWNLDLTSSESTVSFAGRVEKELPRVDMLVESAGIHNKNRAVSEGTEQTMQVNVINTFLLALLILPKRAETAKFAKSLPHLTIINAPDIYESLDDEKDYNGQSSYEISKLIQILFVRELVSRTIARTSPSPPVTINLVNPGLCISALSTRNEKPFSTRFIESIIYKIIGRTTEVGSQTLVLGASAGPTSHGEYMSDGRNQDVESWIYTDVGKEVQKKVFEQTVKMLELRQPGIGHSVGL</sequence>
<dbReference type="PANTHER" id="PTHR43157">
    <property type="entry name" value="PHOSPHATIDYLINOSITOL-GLYCAN BIOSYNTHESIS CLASS F PROTEIN-RELATED"/>
    <property type="match status" value="1"/>
</dbReference>
<dbReference type="OrthoDB" id="542013at2759"/>
<keyword evidence="1" id="KW-0560">Oxidoreductase</keyword>
<dbReference type="InterPro" id="IPR036291">
    <property type="entry name" value="NAD(P)-bd_dom_sf"/>
</dbReference>
<dbReference type="GO" id="GO:0016491">
    <property type="term" value="F:oxidoreductase activity"/>
    <property type="evidence" value="ECO:0007669"/>
    <property type="project" value="UniProtKB-KW"/>
</dbReference>
<organism evidence="2 3">
    <name type="scientific">Lachnellula suecica</name>
    <dbReference type="NCBI Taxonomy" id="602035"/>
    <lineage>
        <taxon>Eukaryota</taxon>
        <taxon>Fungi</taxon>
        <taxon>Dikarya</taxon>
        <taxon>Ascomycota</taxon>
        <taxon>Pezizomycotina</taxon>
        <taxon>Leotiomycetes</taxon>
        <taxon>Helotiales</taxon>
        <taxon>Lachnaceae</taxon>
        <taxon>Lachnellula</taxon>
    </lineage>
</organism>
<dbReference type="Proteomes" id="UP000469558">
    <property type="component" value="Unassembled WGS sequence"/>
</dbReference>
<accession>A0A8T9C7G8</accession>
<dbReference type="InterPro" id="IPR002347">
    <property type="entry name" value="SDR_fam"/>
</dbReference>
<reference evidence="2 3" key="1">
    <citation type="submission" date="2018-05" db="EMBL/GenBank/DDBJ databases">
        <title>Genome sequencing and assembly of the regulated plant pathogen Lachnellula willkommii and related sister species for the development of diagnostic species identification markers.</title>
        <authorList>
            <person name="Giroux E."/>
            <person name="Bilodeau G."/>
        </authorList>
    </citation>
    <scope>NUCLEOTIDE SEQUENCE [LARGE SCALE GENOMIC DNA]</scope>
    <source>
        <strain evidence="2 3">CBS 268.59</strain>
    </source>
</reference>
<dbReference type="Pfam" id="PF00106">
    <property type="entry name" value="adh_short"/>
    <property type="match status" value="1"/>
</dbReference>